<dbReference type="Pfam" id="PF02311">
    <property type="entry name" value="AraC_binding"/>
    <property type="match status" value="1"/>
</dbReference>
<gene>
    <name evidence="5" type="ORF">EWM63_25805</name>
</gene>
<dbReference type="Gene3D" id="1.10.10.60">
    <property type="entry name" value="Homeodomain-like"/>
    <property type="match status" value="2"/>
</dbReference>
<dbReference type="GO" id="GO:0043565">
    <property type="term" value="F:sequence-specific DNA binding"/>
    <property type="evidence" value="ECO:0007669"/>
    <property type="project" value="InterPro"/>
</dbReference>
<keyword evidence="6" id="KW-1185">Reference proteome</keyword>
<evidence type="ECO:0000313" key="6">
    <source>
        <dbReference type="Proteomes" id="UP000290637"/>
    </source>
</evidence>
<dbReference type="PROSITE" id="PS01124">
    <property type="entry name" value="HTH_ARAC_FAMILY_2"/>
    <property type="match status" value="1"/>
</dbReference>
<keyword evidence="3" id="KW-0804">Transcription</keyword>
<dbReference type="InterPro" id="IPR003313">
    <property type="entry name" value="AraC-bd"/>
</dbReference>
<dbReference type="GO" id="GO:0003700">
    <property type="term" value="F:DNA-binding transcription factor activity"/>
    <property type="evidence" value="ECO:0007669"/>
    <property type="project" value="InterPro"/>
</dbReference>
<dbReference type="RefSeq" id="WP_130189088.1">
    <property type="nucleotide sequence ID" value="NZ_CP035913.1"/>
</dbReference>
<accession>A0A4P6L3E1</accession>
<dbReference type="Pfam" id="PF12833">
    <property type="entry name" value="HTH_18"/>
    <property type="match status" value="1"/>
</dbReference>
<protein>
    <submittedName>
        <fullName evidence="5">AraC family transcriptional regulator</fullName>
    </submittedName>
</protein>
<dbReference type="OrthoDB" id="9809338at2"/>
<name>A0A4P6L3E1_9BURK</name>
<evidence type="ECO:0000259" key="4">
    <source>
        <dbReference type="PROSITE" id="PS01124"/>
    </source>
</evidence>
<dbReference type="SUPFAM" id="SSF46689">
    <property type="entry name" value="Homeodomain-like"/>
    <property type="match status" value="2"/>
</dbReference>
<evidence type="ECO:0000256" key="3">
    <source>
        <dbReference type="ARBA" id="ARBA00023163"/>
    </source>
</evidence>
<evidence type="ECO:0000256" key="1">
    <source>
        <dbReference type="ARBA" id="ARBA00023015"/>
    </source>
</evidence>
<dbReference type="PANTHER" id="PTHR46796:SF2">
    <property type="entry name" value="TRANSCRIPTIONAL REGULATORY PROTEIN"/>
    <property type="match status" value="1"/>
</dbReference>
<organism evidence="5 6">
    <name type="scientific">Pseudoduganella lutea</name>
    <dbReference type="NCBI Taxonomy" id="321985"/>
    <lineage>
        <taxon>Bacteria</taxon>
        <taxon>Pseudomonadati</taxon>
        <taxon>Pseudomonadota</taxon>
        <taxon>Betaproteobacteria</taxon>
        <taxon>Burkholderiales</taxon>
        <taxon>Oxalobacteraceae</taxon>
        <taxon>Telluria group</taxon>
        <taxon>Pseudoduganella</taxon>
    </lineage>
</organism>
<dbReference type="InterPro" id="IPR050204">
    <property type="entry name" value="AraC_XylS_family_regulators"/>
</dbReference>
<sequence>MSNPTFWRDDALPFLEARAIADGRDICYAKHSHETFSIGAVTGGESIYVNGRARERVLAGAVVLMNPGDAHACNPLGEQPWSYRMFHVDSRWLADMQGERGEFQPYQAVASYAPGLFRRLEALYASCADPAADALEKHGAALDFFTFMHDVLQPAPAAKLAGRQLQRAADYLREHRAGTPTLDDLCAATGLSPSYLIRAFKARYGMTPHAWLVDCRIQYCREQLRRGVPIADAALAAGFADQAHLQRAFKRHVAATPGQYRNNLANHRRQVSGS</sequence>
<dbReference type="InterPro" id="IPR009057">
    <property type="entry name" value="Homeodomain-like_sf"/>
</dbReference>
<keyword evidence="2" id="KW-0238">DNA-binding</keyword>
<dbReference type="SMART" id="SM00342">
    <property type="entry name" value="HTH_ARAC"/>
    <property type="match status" value="1"/>
</dbReference>
<dbReference type="AlphaFoldDB" id="A0A4P6L3E1"/>
<proteinExistence type="predicted"/>
<dbReference type="PANTHER" id="PTHR46796">
    <property type="entry name" value="HTH-TYPE TRANSCRIPTIONAL ACTIVATOR RHAS-RELATED"/>
    <property type="match status" value="1"/>
</dbReference>
<feature type="domain" description="HTH araC/xylS-type" evidence="4">
    <location>
        <begin position="166"/>
        <end position="263"/>
    </location>
</feature>
<dbReference type="EMBL" id="CP035913">
    <property type="protein sequence ID" value="QBE65979.1"/>
    <property type="molecule type" value="Genomic_DNA"/>
</dbReference>
<keyword evidence="1" id="KW-0805">Transcription regulation</keyword>
<evidence type="ECO:0000256" key="2">
    <source>
        <dbReference type="ARBA" id="ARBA00023125"/>
    </source>
</evidence>
<dbReference type="InterPro" id="IPR018060">
    <property type="entry name" value="HTH_AraC"/>
</dbReference>
<dbReference type="SUPFAM" id="SSF51215">
    <property type="entry name" value="Regulatory protein AraC"/>
    <property type="match status" value="1"/>
</dbReference>
<dbReference type="KEGG" id="plue:EWM63_25805"/>
<evidence type="ECO:0000313" key="5">
    <source>
        <dbReference type="EMBL" id="QBE65979.1"/>
    </source>
</evidence>
<dbReference type="InterPro" id="IPR037923">
    <property type="entry name" value="HTH-like"/>
</dbReference>
<reference evidence="5 6" key="1">
    <citation type="submission" date="2019-02" db="EMBL/GenBank/DDBJ databases">
        <title>Draft Genome Sequences of Six Type Strains of the Genus Massilia.</title>
        <authorList>
            <person name="Miess H."/>
            <person name="Frediansyhah A."/>
            <person name="Gross H."/>
        </authorList>
    </citation>
    <scope>NUCLEOTIDE SEQUENCE [LARGE SCALE GENOMIC DNA]</scope>
    <source>
        <strain evidence="5 6">DSM 17473</strain>
    </source>
</reference>
<dbReference type="Proteomes" id="UP000290637">
    <property type="component" value="Chromosome"/>
</dbReference>